<evidence type="ECO:0000256" key="7">
    <source>
        <dbReference type="SAM" id="Phobius"/>
    </source>
</evidence>
<proteinExistence type="inferred from homology"/>
<keyword evidence="4 7" id="KW-0812">Transmembrane</keyword>
<keyword evidence="5 7" id="KW-1133">Transmembrane helix</keyword>
<dbReference type="PANTHER" id="PTHR30489:SF0">
    <property type="entry name" value="LIPOPROTEIN-RELEASING SYSTEM TRANSMEMBRANE PROTEIN LOLE"/>
    <property type="match status" value="1"/>
</dbReference>
<keyword evidence="10" id="KW-1185">Reference proteome</keyword>
<evidence type="ECO:0000256" key="3">
    <source>
        <dbReference type="ARBA" id="ARBA00022475"/>
    </source>
</evidence>
<feature type="domain" description="ABC3 transporter permease C-terminal" evidence="8">
    <location>
        <begin position="228"/>
        <end position="349"/>
    </location>
</feature>
<keyword evidence="3" id="KW-1003">Cell membrane</keyword>
<feature type="transmembrane region" description="Helical" evidence="7">
    <location>
        <begin position="20"/>
        <end position="42"/>
    </location>
</feature>
<evidence type="ECO:0000259" key="8">
    <source>
        <dbReference type="Pfam" id="PF02687"/>
    </source>
</evidence>
<dbReference type="EMBL" id="JACHMW010000001">
    <property type="protein sequence ID" value="MBB5848186.1"/>
    <property type="molecule type" value="Genomic_DNA"/>
</dbReference>
<organism evidence="9 10">
    <name type="scientific">Micrococcus endophyticus</name>
    <dbReference type="NCBI Taxonomy" id="455343"/>
    <lineage>
        <taxon>Bacteria</taxon>
        <taxon>Bacillati</taxon>
        <taxon>Actinomycetota</taxon>
        <taxon>Actinomycetes</taxon>
        <taxon>Micrococcales</taxon>
        <taxon>Micrococcaceae</taxon>
        <taxon>Micrococcus</taxon>
    </lineage>
</organism>
<dbReference type="InterPro" id="IPR051447">
    <property type="entry name" value="Lipoprotein-release_system"/>
</dbReference>
<dbReference type="InterPro" id="IPR003838">
    <property type="entry name" value="ABC3_permease_C"/>
</dbReference>
<keyword evidence="6 7" id="KW-0472">Membrane</keyword>
<evidence type="ECO:0000256" key="6">
    <source>
        <dbReference type="ARBA" id="ARBA00023136"/>
    </source>
</evidence>
<feature type="transmembrane region" description="Helical" evidence="7">
    <location>
        <begin position="325"/>
        <end position="348"/>
    </location>
</feature>
<evidence type="ECO:0000313" key="9">
    <source>
        <dbReference type="EMBL" id="MBB5848186.1"/>
    </source>
</evidence>
<dbReference type="GO" id="GO:0098797">
    <property type="term" value="C:plasma membrane protein complex"/>
    <property type="evidence" value="ECO:0007669"/>
    <property type="project" value="TreeGrafter"/>
</dbReference>
<dbReference type="AlphaFoldDB" id="A0A7W9JIM3"/>
<comment type="caution">
    <text evidence="9">The sequence shown here is derived from an EMBL/GenBank/DDBJ whole genome shotgun (WGS) entry which is preliminary data.</text>
</comment>
<dbReference type="Pfam" id="PF02687">
    <property type="entry name" value="FtsX"/>
    <property type="match status" value="1"/>
</dbReference>
<feature type="transmembrane region" description="Helical" evidence="7">
    <location>
        <begin position="269"/>
        <end position="293"/>
    </location>
</feature>
<evidence type="ECO:0000256" key="4">
    <source>
        <dbReference type="ARBA" id="ARBA00022692"/>
    </source>
</evidence>
<evidence type="ECO:0000256" key="5">
    <source>
        <dbReference type="ARBA" id="ARBA00022989"/>
    </source>
</evidence>
<dbReference type="GO" id="GO:0044874">
    <property type="term" value="P:lipoprotein localization to outer membrane"/>
    <property type="evidence" value="ECO:0007669"/>
    <property type="project" value="TreeGrafter"/>
</dbReference>
<reference evidence="9 10" key="1">
    <citation type="submission" date="2020-08" db="EMBL/GenBank/DDBJ databases">
        <title>Sequencing the genomes of 1000 actinobacteria strains.</title>
        <authorList>
            <person name="Klenk H.-P."/>
        </authorList>
    </citation>
    <scope>NUCLEOTIDE SEQUENCE [LARGE SCALE GENOMIC DNA]</scope>
    <source>
        <strain evidence="9 10">DSM 17945</strain>
    </source>
</reference>
<feature type="transmembrane region" description="Helical" evidence="7">
    <location>
        <begin position="225"/>
        <end position="249"/>
    </location>
</feature>
<dbReference type="PANTHER" id="PTHR30489">
    <property type="entry name" value="LIPOPROTEIN-RELEASING SYSTEM TRANSMEMBRANE PROTEIN LOLE"/>
    <property type="match status" value="1"/>
</dbReference>
<comment type="subcellular location">
    <subcellularLocation>
        <location evidence="1">Cell membrane</location>
        <topology evidence="1">Multi-pass membrane protein</topology>
    </subcellularLocation>
</comment>
<comment type="similarity">
    <text evidence="2">Belongs to the ABC-4 integral membrane protein family. LolC/E subfamily.</text>
</comment>
<sequence length="361" mass="37658">MRIPVAEAAVANLRGRSTTALTLGAVLSILMGGVLTVAVPAFDARNAAASLYESPEWGSTHVVQGISGADRPMSGAEIQALADATGATSVQVDENALIEVAGEMVQMHSDMDVLGVPYVEGRRPREGSCEWGVHRDSPLADRLGEEVEATGLTGATASVVGVFPRGFPLFTPDDVVSTCTPPSRSGSEQILVTVPAGTELPEQYVSQTLAEQAQAARDASRSTGILGLITLVICVIAAGVAFACARWSVVSRRREFAHLQVHGAAKRRLLGMVTLEQILTCLAVAPVGIGLGWGGAWLLLSRAGQTGLVDPSVAWRTAAPSLSTVGLLVTGMLVVVVIASWLAAARILRPTVSTLLRRRGE</sequence>
<protein>
    <recommendedName>
        <fullName evidence="8">ABC3 transporter permease C-terminal domain-containing protein</fullName>
    </recommendedName>
</protein>
<evidence type="ECO:0000313" key="10">
    <source>
        <dbReference type="Proteomes" id="UP000567246"/>
    </source>
</evidence>
<dbReference type="RefSeq" id="WP_184171051.1">
    <property type="nucleotide sequence ID" value="NZ_BAABAG010000016.1"/>
</dbReference>
<gene>
    <name evidence="9" type="ORF">HDA33_000750</name>
</gene>
<name>A0A7W9JIM3_9MICC</name>
<dbReference type="Proteomes" id="UP000567246">
    <property type="component" value="Unassembled WGS sequence"/>
</dbReference>
<evidence type="ECO:0000256" key="1">
    <source>
        <dbReference type="ARBA" id="ARBA00004651"/>
    </source>
</evidence>
<evidence type="ECO:0000256" key="2">
    <source>
        <dbReference type="ARBA" id="ARBA00005236"/>
    </source>
</evidence>
<accession>A0A7W9JIM3</accession>